<proteinExistence type="predicted"/>
<dbReference type="InterPro" id="IPR027410">
    <property type="entry name" value="TCP-1-like_intermed_sf"/>
</dbReference>
<dbReference type="Gene3D" id="3.50.7.10">
    <property type="entry name" value="GroEL"/>
    <property type="match status" value="1"/>
</dbReference>
<protein>
    <submittedName>
        <fullName evidence="2">Uncharacterized protein</fullName>
    </submittedName>
</protein>
<dbReference type="Proteomes" id="UP001190700">
    <property type="component" value="Unassembled WGS sequence"/>
</dbReference>
<feature type="region of interest" description="Disordered" evidence="1">
    <location>
        <begin position="353"/>
        <end position="396"/>
    </location>
</feature>
<dbReference type="AlphaFoldDB" id="A0AAE0GTT5"/>
<dbReference type="EMBL" id="LGRX02002478">
    <property type="protein sequence ID" value="KAK3284167.1"/>
    <property type="molecule type" value="Genomic_DNA"/>
</dbReference>
<evidence type="ECO:0000256" key="1">
    <source>
        <dbReference type="SAM" id="MobiDB-lite"/>
    </source>
</evidence>
<accession>A0AAE0GTT5</accession>
<dbReference type="PANTHER" id="PTHR14667:SF2">
    <property type="entry name" value="BARDET-BIEDL SYNDROME 10 PROTEIN"/>
    <property type="match status" value="1"/>
</dbReference>
<dbReference type="InterPro" id="IPR027409">
    <property type="entry name" value="GroEL-like_apical_dom_sf"/>
</dbReference>
<organism evidence="2 3">
    <name type="scientific">Cymbomonas tetramitiformis</name>
    <dbReference type="NCBI Taxonomy" id="36881"/>
    <lineage>
        <taxon>Eukaryota</taxon>
        <taxon>Viridiplantae</taxon>
        <taxon>Chlorophyta</taxon>
        <taxon>Pyramimonadophyceae</taxon>
        <taxon>Pyramimonadales</taxon>
        <taxon>Pyramimonadaceae</taxon>
        <taxon>Cymbomonas</taxon>
    </lineage>
</organism>
<dbReference type="PANTHER" id="PTHR14667">
    <property type="entry name" value="BARDET-BIEDL SYNDROME 10 PROTEIN"/>
    <property type="match status" value="1"/>
</dbReference>
<gene>
    <name evidence="2" type="ORF">CYMTET_8172</name>
</gene>
<dbReference type="Gene3D" id="3.30.260.10">
    <property type="entry name" value="TCP-1-like chaperonin intermediate domain"/>
    <property type="match status" value="1"/>
</dbReference>
<dbReference type="GO" id="GO:0051131">
    <property type="term" value="P:chaperone-mediated protein complex assembly"/>
    <property type="evidence" value="ECO:0007669"/>
    <property type="project" value="InterPro"/>
</dbReference>
<feature type="compositionally biased region" description="Acidic residues" evidence="1">
    <location>
        <begin position="370"/>
        <end position="386"/>
    </location>
</feature>
<feature type="compositionally biased region" description="Low complexity" evidence="1">
    <location>
        <begin position="387"/>
        <end position="396"/>
    </location>
</feature>
<name>A0AAE0GTT5_9CHLO</name>
<evidence type="ECO:0000313" key="3">
    <source>
        <dbReference type="Proteomes" id="UP001190700"/>
    </source>
</evidence>
<dbReference type="InterPro" id="IPR042619">
    <property type="entry name" value="BBS10"/>
</dbReference>
<keyword evidence="3" id="KW-1185">Reference proteome</keyword>
<evidence type="ECO:0000313" key="2">
    <source>
        <dbReference type="EMBL" id="KAK3284167.1"/>
    </source>
</evidence>
<reference evidence="2 3" key="1">
    <citation type="journal article" date="2015" name="Genome Biol. Evol.">
        <title>Comparative Genomics of a Bacterivorous Green Alga Reveals Evolutionary Causalities and Consequences of Phago-Mixotrophic Mode of Nutrition.</title>
        <authorList>
            <person name="Burns J.A."/>
            <person name="Paasch A."/>
            <person name="Narechania A."/>
            <person name="Kim E."/>
        </authorList>
    </citation>
    <scope>NUCLEOTIDE SEQUENCE [LARGE SCALE GENOMIC DNA]</scope>
    <source>
        <strain evidence="2 3">PLY_AMNH</strain>
    </source>
</reference>
<comment type="caution">
    <text evidence="2">The sequence shown here is derived from an EMBL/GenBank/DDBJ whole genome shotgun (WGS) entry which is preliminary data.</text>
</comment>
<sequence length="396" mass="40894">MRPSRGVGADPSAGVQVSELVSECCGEASIAVVQLLPEHQAERICAAACVMPIATPSAAAVKEADLGAARGYRACVIGNKQCVHLLVDGTEGGVKAHTLLLRAPSQSLCTEYMALVRRGFAIVSSATVRSPLPPDLQPGHSMTAGPDRAQPMLVPAPTDTSHTSAEEDQDFIVVLPGAGAVEAGMVGTLEALSGDEPWPRGMLDSARHRRPPGAASLRVLRAALWAVPATLARAATPPKLVKAQLNDLQRQQRQGAACGECTARSGLQLGLLVRPASCSPHCTCLGALLGQGSARTETSQDAAICARVGNVVQNGVVESFGGKFTLLLSVLDAAVQMLRLDGMVAVKSIAPTGSRHVGKGRSASSVEAFDASDTDDDDDDDGEEESSGYSSSDTSD</sequence>